<accession>A0A7J0GCD3</accession>
<comment type="similarity">
    <text evidence="1">Belongs to the oxygen-dependent FAD-linked oxidoreductase family.</text>
</comment>
<reference evidence="5 6" key="1">
    <citation type="submission" date="2019-07" db="EMBL/GenBank/DDBJ databases">
        <title>De Novo Assembly of kiwifruit Actinidia rufa.</title>
        <authorList>
            <person name="Sugita-Konishi S."/>
            <person name="Sato K."/>
            <person name="Mori E."/>
            <person name="Abe Y."/>
            <person name="Kisaki G."/>
            <person name="Hamano K."/>
            <person name="Suezawa K."/>
            <person name="Otani M."/>
            <person name="Fukuda T."/>
            <person name="Manabe T."/>
            <person name="Gomi K."/>
            <person name="Tabuchi M."/>
            <person name="Akimitsu K."/>
            <person name="Kataoka I."/>
        </authorList>
    </citation>
    <scope>NUCLEOTIDE SEQUENCE [LARGE SCALE GENOMIC DNA]</scope>
    <source>
        <strain evidence="6">cv. Fuchu</strain>
    </source>
</reference>
<dbReference type="GO" id="GO:0016491">
    <property type="term" value="F:oxidoreductase activity"/>
    <property type="evidence" value="ECO:0007669"/>
    <property type="project" value="UniProtKB-KW"/>
</dbReference>
<dbReference type="PANTHER" id="PTHR13878:SF125">
    <property type="entry name" value="L-GULONOLACTONE OXIDASE 3"/>
    <property type="match status" value="1"/>
</dbReference>
<dbReference type="InterPro" id="IPR036318">
    <property type="entry name" value="FAD-bd_PCMH-like_sf"/>
</dbReference>
<evidence type="ECO:0000313" key="5">
    <source>
        <dbReference type="EMBL" id="GFZ08453.1"/>
    </source>
</evidence>
<dbReference type="InterPro" id="IPR006094">
    <property type="entry name" value="Oxid_FAD_bind_N"/>
</dbReference>
<dbReference type="GO" id="GO:0050660">
    <property type="term" value="F:flavin adenine dinucleotide binding"/>
    <property type="evidence" value="ECO:0007669"/>
    <property type="project" value="InterPro"/>
</dbReference>
<dbReference type="OrthoDB" id="610608at2759"/>
<protein>
    <submittedName>
        <fullName evidence="5">D-arabinono-1,4-lactone oxidase family protein</fullName>
    </submittedName>
</protein>
<dbReference type="InterPro" id="IPR050432">
    <property type="entry name" value="FAD-linked_Oxidoreductases_BP"/>
</dbReference>
<evidence type="ECO:0000256" key="1">
    <source>
        <dbReference type="ARBA" id="ARBA00005466"/>
    </source>
</evidence>
<dbReference type="EMBL" id="BJWL01000020">
    <property type="protein sequence ID" value="GFZ08453.1"/>
    <property type="molecule type" value="Genomic_DNA"/>
</dbReference>
<dbReference type="Proteomes" id="UP000585474">
    <property type="component" value="Unassembled WGS sequence"/>
</dbReference>
<sequence>MGGFITFCYWPHGVQLPFYPSKPCRPHHQSSATKLAAPSTTPTAFGRTGPPAASPPHSTPPLRRRSYWPWPPPPKTISRSKWSQNSPHTIPKLACPATNSGNSIFLSTMNYNSEIAVDAVNLAVTADSGVGLRDVINAVEAAGLSLVPAPYWEGVSVGGLISTGAHGSSWWGKGGSVHDHVIGLSLIVPANESEGYAKVLRLGLQDPLFDAAKVTFSLEQAFKRSITYNFTDDGGIEDKFGEHAKSHEFADITWYPSKHEAVYRYDDRVPSSTVGDGVNDFLGFQSNSILISKSTRATGIYLSLFH</sequence>
<evidence type="ECO:0000256" key="2">
    <source>
        <dbReference type="ARBA" id="ARBA00023002"/>
    </source>
</evidence>
<dbReference type="AlphaFoldDB" id="A0A7J0GCD3"/>
<organism evidence="5 6">
    <name type="scientific">Actinidia rufa</name>
    <dbReference type="NCBI Taxonomy" id="165716"/>
    <lineage>
        <taxon>Eukaryota</taxon>
        <taxon>Viridiplantae</taxon>
        <taxon>Streptophyta</taxon>
        <taxon>Embryophyta</taxon>
        <taxon>Tracheophyta</taxon>
        <taxon>Spermatophyta</taxon>
        <taxon>Magnoliopsida</taxon>
        <taxon>eudicotyledons</taxon>
        <taxon>Gunneridae</taxon>
        <taxon>Pentapetalae</taxon>
        <taxon>asterids</taxon>
        <taxon>Ericales</taxon>
        <taxon>Actinidiaceae</taxon>
        <taxon>Actinidia</taxon>
    </lineage>
</organism>
<dbReference type="InterPro" id="IPR016169">
    <property type="entry name" value="FAD-bd_PCMH_sub2"/>
</dbReference>
<dbReference type="Pfam" id="PF01565">
    <property type="entry name" value="FAD_binding_4"/>
    <property type="match status" value="1"/>
</dbReference>
<dbReference type="PANTHER" id="PTHR13878">
    <property type="entry name" value="GULONOLACTONE OXIDASE"/>
    <property type="match status" value="1"/>
</dbReference>
<evidence type="ECO:0000313" key="6">
    <source>
        <dbReference type="Proteomes" id="UP000585474"/>
    </source>
</evidence>
<dbReference type="Gene3D" id="3.30.465.10">
    <property type="match status" value="1"/>
</dbReference>
<comment type="caution">
    <text evidence="5">The sequence shown here is derived from an EMBL/GenBank/DDBJ whole genome shotgun (WGS) entry which is preliminary data.</text>
</comment>
<keyword evidence="6" id="KW-1185">Reference proteome</keyword>
<feature type="compositionally biased region" description="Polar residues" evidence="3">
    <location>
        <begin position="29"/>
        <end position="43"/>
    </location>
</feature>
<feature type="domain" description="FAD linked oxidase N-terminal" evidence="4">
    <location>
        <begin position="101"/>
        <end position="188"/>
    </location>
</feature>
<feature type="region of interest" description="Disordered" evidence="3">
    <location>
        <begin position="29"/>
        <end position="68"/>
    </location>
</feature>
<keyword evidence="2" id="KW-0560">Oxidoreductase</keyword>
<dbReference type="SUPFAM" id="SSF56176">
    <property type="entry name" value="FAD-binding/transporter-associated domain-like"/>
    <property type="match status" value="1"/>
</dbReference>
<name>A0A7J0GCD3_9ERIC</name>
<evidence type="ECO:0000259" key="4">
    <source>
        <dbReference type="Pfam" id="PF01565"/>
    </source>
</evidence>
<proteinExistence type="inferred from homology"/>
<gene>
    <name evidence="5" type="ORF">Acr_20g0002610</name>
</gene>
<evidence type="ECO:0000256" key="3">
    <source>
        <dbReference type="SAM" id="MobiDB-lite"/>
    </source>
</evidence>